<dbReference type="EMBL" id="JARVKF010000057">
    <property type="protein sequence ID" value="KAK9423743.1"/>
    <property type="molecule type" value="Genomic_DNA"/>
</dbReference>
<protein>
    <submittedName>
        <fullName evidence="2">Uncharacterized protein</fullName>
    </submittedName>
</protein>
<gene>
    <name evidence="2" type="ORF">SUNI508_03759</name>
</gene>
<name>A0ABR2V9Z8_9PEZI</name>
<accession>A0ABR2V9Z8</accession>
<dbReference type="Proteomes" id="UP001408356">
    <property type="component" value="Unassembled WGS sequence"/>
</dbReference>
<proteinExistence type="predicted"/>
<feature type="compositionally biased region" description="Basic residues" evidence="1">
    <location>
        <begin position="159"/>
        <end position="171"/>
    </location>
</feature>
<organism evidence="2 3">
    <name type="scientific">Seiridium unicorne</name>
    <dbReference type="NCBI Taxonomy" id="138068"/>
    <lineage>
        <taxon>Eukaryota</taxon>
        <taxon>Fungi</taxon>
        <taxon>Dikarya</taxon>
        <taxon>Ascomycota</taxon>
        <taxon>Pezizomycotina</taxon>
        <taxon>Sordariomycetes</taxon>
        <taxon>Xylariomycetidae</taxon>
        <taxon>Amphisphaeriales</taxon>
        <taxon>Sporocadaceae</taxon>
        <taxon>Seiridium</taxon>
    </lineage>
</organism>
<sequence>MQGHSFGFTIAIISSLNTPRSRKISRRLRQGRRHQHGVQDISRLPGRCLRRHRGFHPQVPPQEHIRDLVLDQYVKALGKGSASHPAPVADINVCHGASGDYWATSHDTAIDNAKDSCQQNKEKVTYHRGSVNELELSVRKAGRWQQEPERCPRLPRPLPKARHRRLRRRRPPQQPHNYKFGSTLTKRDGWEYAMAPRSKQVDEVSCDESYRFFDSFEIRGKNLPDAKFGAAPRARASRVKLMAVETSPVGT</sequence>
<evidence type="ECO:0000313" key="3">
    <source>
        <dbReference type="Proteomes" id="UP001408356"/>
    </source>
</evidence>
<evidence type="ECO:0000313" key="2">
    <source>
        <dbReference type="EMBL" id="KAK9423743.1"/>
    </source>
</evidence>
<feature type="region of interest" description="Disordered" evidence="1">
    <location>
        <begin position="147"/>
        <end position="182"/>
    </location>
</feature>
<evidence type="ECO:0000256" key="1">
    <source>
        <dbReference type="SAM" id="MobiDB-lite"/>
    </source>
</evidence>
<keyword evidence="3" id="KW-1185">Reference proteome</keyword>
<comment type="caution">
    <text evidence="2">The sequence shown here is derived from an EMBL/GenBank/DDBJ whole genome shotgun (WGS) entry which is preliminary data.</text>
</comment>
<reference evidence="2 3" key="1">
    <citation type="journal article" date="2024" name="J. Plant Pathol.">
        <title>Sequence and assembly of the genome of Seiridium unicorne, isolate CBS 538.82, causal agent of cypress canker disease.</title>
        <authorList>
            <person name="Scali E."/>
            <person name="Rocca G.D."/>
            <person name="Danti R."/>
            <person name="Garbelotto M."/>
            <person name="Barberini S."/>
            <person name="Baroncelli R."/>
            <person name="Emiliani G."/>
        </authorList>
    </citation>
    <scope>NUCLEOTIDE SEQUENCE [LARGE SCALE GENOMIC DNA]</scope>
    <source>
        <strain evidence="2 3">BM-138-508</strain>
    </source>
</reference>